<protein>
    <submittedName>
        <fullName evidence="1">1355_t:CDS:1</fullName>
    </submittedName>
</protein>
<name>A0A9N9NCB6_FUNMO</name>
<feature type="non-terminal residue" evidence="1">
    <location>
        <position position="47"/>
    </location>
</feature>
<dbReference type="Proteomes" id="UP000789375">
    <property type="component" value="Unassembled WGS sequence"/>
</dbReference>
<proteinExistence type="predicted"/>
<reference evidence="1" key="1">
    <citation type="submission" date="2021-06" db="EMBL/GenBank/DDBJ databases">
        <authorList>
            <person name="Kallberg Y."/>
            <person name="Tangrot J."/>
            <person name="Rosling A."/>
        </authorList>
    </citation>
    <scope>NUCLEOTIDE SEQUENCE</scope>
    <source>
        <strain evidence="1">87-6 pot B 2015</strain>
    </source>
</reference>
<comment type="caution">
    <text evidence="1">The sequence shown here is derived from an EMBL/GenBank/DDBJ whole genome shotgun (WGS) entry which is preliminary data.</text>
</comment>
<dbReference type="AlphaFoldDB" id="A0A9N9NCB6"/>
<gene>
    <name evidence="1" type="ORF">FMOSSE_LOCUS14915</name>
</gene>
<accession>A0A9N9NCB6</accession>
<organism evidence="1 2">
    <name type="scientific">Funneliformis mosseae</name>
    <name type="common">Endomycorrhizal fungus</name>
    <name type="synonym">Glomus mosseae</name>
    <dbReference type="NCBI Taxonomy" id="27381"/>
    <lineage>
        <taxon>Eukaryota</taxon>
        <taxon>Fungi</taxon>
        <taxon>Fungi incertae sedis</taxon>
        <taxon>Mucoromycota</taxon>
        <taxon>Glomeromycotina</taxon>
        <taxon>Glomeromycetes</taxon>
        <taxon>Glomerales</taxon>
        <taxon>Glomeraceae</taxon>
        <taxon>Funneliformis</taxon>
    </lineage>
</organism>
<dbReference type="EMBL" id="CAJVPP010013132">
    <property type="protein sequence ID" value="CAG8719898.1"/>
    <property type="molecule type" value="Genomic_DNA"/>
</dbReference>
<keyword evidence="2" id="KW-1185">Reference proteome</keyword>
<evidence type="ECO:0000313" key="2">
    <source>
        <dbReference type="Proteomes" id="UP000789375"/>
    </source>
</evidence>
<sequence>MEGIPQMALQTLETLTQKTRTLYVFSKVAMSYLYQHTEEEDTTIPQE</sequence>
<evidence type="ECO:0000313" key="1">
    <source>
        <dbReference type="EMBL" id="CAG8719898.1"/>
    </source>
</evidence>